<name>A0A212M0I9_9FIRM</name>
<dbReference type="Gene3D" id="3.40.50.300">
    <property type="entry name" value="P-loop containing nucleotide triphosphate hydrolases"/>
    <property type="match status" value="1"/>
</dbReference>
<evidence type="ECO:0000259" key="4">
    <source>
        <dbReference type="PROSITE" id="PS50893"/>
    </source>
</evidence>
<dbReference type="GO" id="GO:0005524">
    <property type="term" value="F:ATP binding"/>
    <property type="evidence" value="ECO:0007669"/>
    <property type="project" value="UniProtKB-KW"/>
</dbReference>
<dbReference type="GO" id="GO:0055085">
    <property type="term" value="P:transmembrane transport"/>
    <property type="evidence" value="ECO:0007669"/>
    <property type="project" value="UniProtKB-ARBA"/>
</dbReference>
<evidence type="ECO:0000256" key="1">
    <source>
        <dbReference type="ARBA" id="ARBA00022448"/>
    </source>
</evidence>
<dbReference type="SUPFAM" id="SSF52540">
    <property type="entry name" value="P-loop containing nucleoside triphosphate hydrolases"/>
    <property type="match status" value="1"/>
</dbReference>
<organism evidence="5">
    <name type="scientific">uncultured Sporomusa sp</name>
    <dbReference type="NCBI Taxonomy" id="307249"/>
    <lineage>
        <taxon>Bacteria</taxon>
        <taxon>Bacillati</taxon>
        <taxon>Bacillota</taxon>
        <taxon>Negativicutes</taxon>
        <taxon>Selenomonadales</taxon>
        <taxon>Sporomusaceae</taxon>
        <taxon>Sporomusa</taxon>
        <taxon>environmental samples</taxon>
    </lineage>
</organism>
<proteinExistence type="predicted"/>
<dbReference type="GO" id="GO:0016887">
    <property type="term" value="F:ATP hydrolysis activity"/>
    <property type="evidence" value="ECO:0007669"/>
    <property type="project" value="InterPro"/>
</dbReference>
<dbReference type="InterPro" id="IPR027417">
    <property type="entry name" value="P-loop_NTPase"/>
</dbReference>
<keyword evidence="2" id="KW-0547">Nucleotide-binding</keyword>
<protein>
    <submittedName>
        <fullName evidence="5">Oligopeptide transporter subunit ATP-binding component of ABC superfamily</fullName>
    </submittedName>
</protein>
<evidence type="ECO:0000313" key="5">
    <source>
        <dbReference type="EMBL" id="SCM83250.1"/>
    </source>
</evidence>
<dbReference type="PANTHER" id="PTHR43776">
    <property type="entry name" value="TRANSPORT ATP-BINDING PROTEIN"/>
    <property type="match status" value="1"/>
</dbReference>
<dbReference type="InterPro" id="IPR050319">
    <property type="entry name" value="ABC_transp_ATP-bind"/>
</dbReference>
<dbReference type="EMBL" id="FMJE01000007">
    <property type="protein sequence ID" value="SCM83250.1"/>
    <property type="molecule type" value="Genomic_DNA"/>
</dbReference>
<dbReference type="PROSITE" id="PS50893">
    <property type="entry name" value="ABC_TRANSPORTER_2"/>
    <property type="match status" value="1"/>
</dbReference>
<dbReference type="InterPro" id="IPR003439">
    <property type="entry name" value="ABC_transporter-like_ATP-bd"/>
</dbReference>
<gene>
    <name evidence="5" type="ORF">KL86SPO_70108</name>
</gene>
<evidence type="ECO:0000256" key="3">
    <source>
        <dbReference type="ARBA" id="ARBA00022840"/>
    </source>
</evidence>
<dbReference type="PANTHER" id="PTHR43776:SF8">
    <property type="entry name" value="ABC TRANSPORTER, ATP-BINDING PROTEIN"/>
    <property type="match status" value="1"/>
</dbReference>
<dbReference type="InterPro" id="IPR003593">
    <property type="entry name" value="AAA+_ATPase"/>
</dbReference>
<dbReference type="SMART" id="SM00382">
    <property type="entry name" value="AAA"/>
    <property type="match status" value="1"/>
</dbReference>
<feature type="domain" description="ABC transporter" evidence="4">
    <location>
        <begin position="4"/>
        <end position="251"/>
    </location>
</feature>
<dbReference type="PROSITE" id="PS00211">
    <property type="entry name" value="ABC_TRANSPORTER_1"/>
    <property type="match status" value="1"/>
</dbReference>
<keyword evidence="1" id="KW-0813">Transport</keyword>
<dbReference type="AlphaFoldDB" id="A0A212M0I9"/>
<keyword evidence="3 5" id="KW-0067">ATP-binding</keyword>
<dbReference type="CDD" id="cd03257">
    <property type="entry name" value="ABC_NikE_OppD_transporters"/>
    <property type="match status" value="1"/>
</dbReference>
<accession>A0A212M0I9</accession>
<dbReference type="Pfam" id="PF00005">
    <property type="entry name" value="ABC_tran"/>
    <property type="match status" value="1"/>
</dbReference>
<evidence type="ECO:0000256" key="2">
    <source>
        <dbReference type="ARBA" id="ARBA00022741"/>
    </source>
</evidence>
<sequence length="255" mass="28403">MVILEVKNAVKWYRPGLFPGSGTRVRALDNVSLSVSRGESLGIIGESGGGKSTLARIMIGLEQPDDGQVLYCGKRLEELSKDEKADFRRDVQIVFQDTAGAFNPRMRVISIMKEPFENYYPGQKKSYLIRMKRLLELVGLHPDILGSYPHQLSGGQRQRLAIARALVSQPKLLLCDEVIASLDISLQGQILMLLRKLQQSGLTIFFISHQLPPACYLADIIAVMCAGRIVEMLPREKLSAAQHPYSRSLLASWPI</sequence>
<dbReference type="InterPro" id="IPR017871">
    <property type="entry name" value="ABC_transporter-like_CS"/>
</dbReference>
<reference evidence="5" key="1">
    <citation type="submission" date="2016-08" db="EMBL/GenBank/DDBJ databases">
        <authorList>
            <person name="Seilhamer J.J."/>
        </authorList>
    </citation>
    <scope>NUCLEOTIDE SEQUENCE</scope>
    <source>
        <strain evidence="5">86</strain>
    </source>
</reference>